<dbReference type="EMBL" id="VOBR01000072">
    <property type="protein sequence ID" value="TWP43180.1"/>
    <property type="molecule type" value="Genomic_DNA"/>
</dbReference>
<protein>
    <recommendedName>
        <fullName evidence="2">Tox-PL domain-containing protein</fullName>
    </recommendedName>
</protein>
<organism evidence="3 4">
    <name type="scientific">Lentzea tibetensis</name>
    <dbReference type="NCBI Taxonomy" id="2591470"/>
    <lineage>
        <taxon>Bacteria</taxon>
        <taxon>Bacillati</taxon>
        <taxon>Actinomycetota</taxon>
        <taxon>Actinomycetes</taxon>
        <taxon>Pseudonocardiales</taxon>
        <taxon>Pseudonocardiaceae</taxon>
        <taxon>Lentzea</taxon>
    </lineage>
</organism>
<evidence type="ECO:0000259" key="2">
    <source>
        <dbReference type="Pfam" id="PF15644"/>
    </source>
</evidence>
<keyword evidence="4" id="KW-1185">Reference proteome</keyword>
<name>A0A563EEM3_9PSEU</name>
<feature type="non-terminal residue" evidence="3">
    <location>
        <position position="754"/>
    </location>
</feature>
<feature type="region of interest" description="Disordered" evidence="1">
    <location>
        <begin position="652"/>
        <end position="673"/>
    </location>
</feature>
<dbReference type="RefSeq" id="WP_222598623.1">
    <property type="nucleotide sequence ID" value="NZ_VOBR01000072.1"/>
</dbReference>
<evidence type="ECO:0000313" key="3">
    <source>
        <dbReference type="EMBL" id="TWP43180.1"/>
    </source>
</evidence>
<dbReference type="PROSITE" id="PS50890">
    <property type="entry name" value="PUA"/>
    <property type="match status" value="1"/>
</dbReference>
<feature type="domain" description="Tox-PL" evidence="2">
    <location>
        <begin position="511"/>
        <end position="618"/>
    </location>
</feature>
<comment type="caution">
    <text evidence="3">The sequence shown here is derived from an EMBL/GenBank/DDBJ whole genome shotgun (WGS) entry which is preliminary data.</text>
</comment>
<dbReference type="Pfam" id="PF15644">
    <property type="entry name" value="Gln_amidase"/>
    <property type="match status" value="1"/>
</dbReference>
<accession>A0A563EEM3</accession>
<dbReference type="AlphaFoldDB" id="A0A563EEM3"/>
<evidence type="ECO:0000256" key="1">
    <source>
        <dbReference type="SAM" id="MobiDB-lite"/>
    </source>
</evidence>
<dbReference type="Proteomes" id="UP000316639">
    <property type="component" value="Unassembled WGS sequence"/>
</dbReference>
<sequence length="754" mass="80655">MSGPLQPFADGFHEALQRQGFSPWSVMFDLQSMQRLSCWLLVCQLDPAELTAGEVGRFVQEYRGSRPDGRRRPRGLSSPLCYLRALGVVPDAVVAVSDDPLGGLLDEFAPWEAQLGVNCGWVGFRLVGVRVCVGVVVLPGGVVAAGRRGIGVVVTSGFGQTSGVVGGSGWVAGGVVVAGVRLECVPGGRGRVVEAASGTVLFEGVLSEDGPRLRLDRGDGSYRVYGRDGVLREEQFIVELGGAGSGGLGSGGVLSGSARLTYPTASSGHTFRTRTRTRNALEGTDASAASGGPAKLTVGGRSVQLQWQPVESDGLVLENQQKELRLAFDHHGRLASGQIGISVGGRKMTITAQRESDGNFRYAVQQPDGQKPGSGQVPAGYEVVPFRAGWKVTTRGGMFDGQPCVFDFLGYGHPHGQEPDLSVRARRTSLPVLTSRYAQHIQPAEPEEQKLLQVMFPTTRDSDGREVPVTHPPMDQFSAPDIWHGMINTAEVLDEEDNDLGLRSEPARQINCALTALALNEAWFGNPQVAPIWKPMTDIDGDDDWVVDTVMQEYAGHYWTREPGTGPGSLDSVEQKLRALGPGSAAIIGFTWTLRGTPTAHAMNILNDRGTLVYSDAQVTEPIAHRPEKIASVTSFVFDPAGNPVLYHPLTPGAPTTAQRTTTQEHSTTQEQTTTPAIPVVDMHDVTPSPIATLAPVTTPATESGVLPGFIDTPADGLCLITSVLWSMTPQARTAVYLHLQTHSRIHPISRLAR</sequence>
<proteinExistence type="predicted"/>
<evidence type="ECO:0000313" key="4">
    <source>
        <dbReference type="Proteomes" id="UP000316639"/>
    </source>
</evidence>
<dbReference type="InterPro" id="IPR028908">
    <property type="entry name" value="Tox-PL_dom"/>
</dbReference>
<reference evidence="3 4" key="1">
    <citation type="submission" date="2019-07" db="EMBL/GenBank/DDBJ databases">
        <title>Lentzea xizangensis sp. nov., isolated from Qinghai-Tibetan Plateau Soils.</title>
        <authorList>
            <person name="Huang J."/>
        </authorList>
    </citation>
    <scope>NUCLEOTIDE SEQUENCE [LARGE SCALE GENOMIC DNA]</scope>
    <source>
        <strain evidence="3 4">FXJ1.1311</strain>
    </source>
</reference>
<gene>
    <name evidence="3" type="ORF">FKR81_42840</name>
</gene>